<keyword evidence="7" id="KW-1185">Reference proteome</keyword>
<dbReference type="PANTHER" id="PTHR30024:SF47">
    <property type="entry name" value="TAURINE-BINDING PERIPLASMIC PROTEIN"/>
    <property type="match status" value="1"/>
</dbReference>
<evidence type="ECO:0000259" key="5">
    <source>
        <dbReference type="Pfam" id="PF09084"/>
    </source>
</evidence>
<comment type="subcellular location">
    <subcellularLocation>
        <location evidence="1">Periplasm</location>
    </subcellularLocation>
</comment>
<evidence type="ECO:0000256" key="1">
    <source>
        <dbReference type="ARBA" id="ARBA00004418"/>
    </source>
</evidence>
<evidence type="ECO:0000313" key="6">
    <source>
        <dbReference type="EMBL" id="RCW77253.1"/>
    </source>
</evidence>
<evidence type="ECO:0000313" key="7">
    <source>
        <dbReference type="Proteomes" id="UP000252585"/>
    </source>
</evidence>
<proteinExistence type="inferred from homology"/>
<reference evidence="6 7" key="1">
    <citation type="submission" date="2018-07" db="EMBL/GenBank/DDBJ databases">
        <title>Genomic Encyclopedia of Type Strains, Phase IV (KMG-IV): sequencing the most valuable type-strain genomes for metagenomic binning, comparative biology and taxonomic classification.</title>
        <authorList>
            <person name="Goeker M."/>
        </authorList>
    </citation>
    <scope>NUCLEOTIDE SEQUENCE [LARGE SCALE GENOMIC DNA]</scope>
    <source>
        <strain evidence="6 7">DSM 27696</strain>
    </source>
</reference>
<dbReference type="RefSeq" id="WP_245937339.1">
    <property type="nucleotide sequence ID" value="NZ_QPJJ01000001.1"/>
</dbReference>
<evidence type="ECO:0000256" key="3">
    <source>
        <dbReference type="ARBA" id="ARBA00022729"/>
    </source>
</evidence>
<protein>
    <submittedName>
        <fullName evidence="6">NitT/TauT family transport system substrate-binding protein</fullName>
    </submittedName>
</protein>
<dbReference type="InterPro" id="IPR015168">
    <property type="entry name" value="SsuA/THI5"/>
</dbReference>
<evidence type="ECO:0000256" key="2">
    <source>
        <dbReference type="ARBA" id="ARBA00010742"/>
    </source>
</evidence>
<organism evidence="6 7">
    <name type="scientific">Saliterribacillus persicus</name>
    <dbReference type="NCBI Taxonomy" id="930114"/>
    <lineage>
        <taxon>Bacteria</taxon>
        <taxon>Bacillati</taxon>
        <taxon>Bacillota</taxon>
        <taxon>Bacilli</taxon>
        <taxon>Bacillales</taxon>
        <taxon>Bacillaceae</taxon>
        <taxon>Saliterribacillus</taxon>
    </lineage>
</organism>
<dbReference type="Proteomes" id="UP000252585">
    <property type="component" value="Unassembled WGS sequence"/>
</dbReference>
<dbReference type="GO" id="GO:0042597">
    <property type="term" value="C:periplasmic space"/>
    <property type="evidence" value="ECO:0007669"/>
    <property type="project" value="UniProtKB-SubCell"/>
</dbReference>
<feature type="chain" id="PRO_5039287750" evidence="4">
    <location>
        <begin position="24"/>
        <end position="335"/>
    </location>
</feature>
<accession>A0A368YAI0</accession>
<dbReference type="PROSITE" id="PS51257">
    <property type="entry name" value="PROKAR_LIPOPROTEIN"/>
    <property type="match status" value="1"/>
</dbReference>
<keyword evidence="3 4" id="KW-0732">Signal</keyword>
<sequence>MLKKSRYLLFVVMIGLLFLAACGSDEAAGEEQASGENMEKEELIIAEPVHGFGYLPLYVAISKGYFESVDVSVTTLTGGSAHTNAVLTDEAWAFIGGPEHNAFAKAKGAELRAIGNVVNKGNVYLVASPDLEPSEDMTEFLTGKTVVTSQYGGTPNSITRYLLAEWGLEVGEDVTLMEVENAAIPSIISEGNGHVAVVSDPVMQQGINEGIWNEPFYNVPMELGPYAYSTINVKLDSIEENPEQVEGFMEGLVKGLDLILEDPDEALEIAKEEFSTLDPAVLEDMLDRAIEDELWEFDGKVTEDSITTNLKVVENAGMLEEEISYSDIVDPQFFE</sequence>
<dbReference type="PANTHER" id="PTHR30024">
    <property type="entry name" value="ALIPHATIC SULFONATES-BINDING PROTEIN-RELATED"/>
    <property type="match status" value="1"/>
</dbReference>
<name>A0A368YAI0_9BACI</name>
<feature type="signal peptide" evidence="4">
    <location>
        <begin position="1"/>
        <end position="23"/>
    </location>
</feature>
<gene>
    <name evidence="6" type="ORF">DFR57_101122</name>
</gene>
<comment type="similarity">
    <text evidence="2">Belongs to the bacterial solute-binding protein SsuA/TauA family.</text>
</comment>
<dbReference type="SUPFAM" id="SSF53850">
    <property type="entry name" value="Periplasmic binding protein-like II"/>
    <property type="match status" value="1"/>
</dbReference>
<feature type="domain" description="SsuA/THI5-like" evidence="5">
    <location>
        <begin position="55"/>
        <end position="266"/>
    </location>
</feature>
<comment type="caution">
    <text evidence="6">The sequence shown here is derived from an EMBL/GenBank/DDBJ whole genome shotgun (WGS) entry which is preliminary data.</text>
</comment>
<evidence type="ECO:0000256" key="4">
    <source>
        <dbReference type="SAM" id="SignalP"/>
    </source>
</evidence>
<dbReference type="AlphaFoldDB" id="A0A368YAI0"/>
<dbReference type="Gene3D" id="3.40.190.10">
    <property type="entry name" value="Periplasmic binding protein-like II"/>
    <property type="match status" value="2"/>
</dbReference>
<dbReference type="Pfam" id="PF09084">
    <property type="entry name" value="NMT1"/>
    <property type="match status" value="1"/>
</dbReference>
<dbReference type="EMBL" id="QPJJ01000001">
    <property type="protein sequence ID" value="RCW77253.1"/>
    <property type="molecule type" value="Genomic_DNA"/>
</dbReference>